<organism evidence="1 2">
    <name type="scientific">Pseudohalocynthiibacter aestuariivivens</name>
    <dbReference type="NCBI Taxonomy" id="1591409"/>
    <lineage>
        <taxon>Bacteria</taxon>
        <taxon>Pseudomonadati</taxon>
        <taxon>Pseudomonadota</taxon>
        <taxon>Alphaproteobacteria</taxon>
        <taxon>Rhodobacterales</taxon>
        <taxon>Paracoccaceae</taxon>
        <taxon>Pseudohalocynthiibacter</taxon>
    </lineage>
</organism>
<comment type="caution">
    <text evidence="1">The sequence shown here is derived from an EMBL/GenBank/DDBJ whole genome shotgun (WGS) entry which is preliminary data.</text>
</comment>
<gene>
    <name evidence="1" type="ORF">ACFFUT_08120</name>
</gene>
<protein>
    <submittedName>
        <fullName evidence="1">Uncharacterized protein</fullName>
    </submittedName>
</protein>
<dbReference type="RefSeq" id="WP_213889823.1">
    <property type="nucleotide sequence ID" value="NZ_JAGFNU010000008.1"/>
</dbReference>
<dbReference type="Proteomes" id="UP001589683">
    <property type="component" value="Unassembled WGS sequence"/>
</dbReference>
<dbReference type="EMBL" id="JBHMEA010000026">
    <property type="protein sequence ID" value="MFB9231748.1"/>
    <property type="molecule type" value="Genomic_DNA"/>
</dbReference>
<reference evidence="1 2" key="1">
    <citation type="submission" date="2024-09" db="EMBL/GenBank/DDBJ databases">
        <authorList>
            <person name="Sun Q."/>
            <person name="Mori K."/>
        </authorList>
    </citation>
    <scope>NUCLEOTIDE SEQUENCE [LARGE SCALE GENOMIC DNA]</scope>
    <source>
        <strain evidence="1 2">CECT 8726</strain>
    </source>
</reference>
<accession>A0ABV5JE67</accession>
<evidence type="ECO:0000313" key="1">
    <source>
        <dbReference type="EMBL" id="MFB9231748.1"/>
    </source>
</evidence>
<sequence length="105" mass="11854">MGLCDGHDRDLGYQAVLDPFHFQGVLEEIRSEIAIERTVGTGWTMNKKNGVRIDLEQLRNTILLIDVRPRLTPMMDIHWGSESVTQAIDLWNAPVGRALSRGPSR</sequence>
<proteinExistence type="predicted"/>
<name>A0ABV5JE67_9RHOB</name>
<evidence type="ECO:0000313" key="2">
    <source>
        <dbReference type="Proteomes" id="UP001589683"/>
    </source>
</evidence>
<keyword evidence="2" id="KW-1185">Reference proteome</keyword>